<evidence type="ECO:0000256" key="1">
    <source>
        <dbReference type="ARBA" id="ARBA00000085"/>
    </source>
</evidence>
<dbReference type="InterPro" id="IPR000700">
    <property type="entry name" value="PAS-assoc_C"/>
</dbReference>
<evidence type="ECO:0000259" key="8">
    <source>
        <dbReference type="PROSITE" id="PS50112"/>
    </source>
</evidence>
<dbReference type="SUPFAM" id="SSF55785">
    <property type="entry name" value="PYP-like sensor domain (PAS domain)"/>
    <property type="match status" value="2"/>
</dbReference>
<dbReference type="Gene3D" id="1.10.287.130">
    <property type="match status" value="1"/>
</dbReference>
<comment type="catalytic activity">
    <reaction evidence="1">
        <text>ATP + protein L-histidine = ADP + protein N-phospho-L-histidine.</text>
        <dbReference type="EC" id="2.7.13.3"/>
    </reaction>
</comment>
<dbReference type="CDD" id="cd00130">
    <property type="entry name" value="PAS"/>
    <property type="match status" value="2"/>
</dbReference>
<dbReference type="AlphaFoldDB" id="A0A8J6NP47"/>
<dbReference type="PRINTS" id="PR00344">
    <property type="entry name" value="BCTRLSENSOR"/>
</dbReference>
<evidence type="ECO:0000256" key="3">
    <source>
        <dbReference type="ARBA" id="ARBA00022553"/>
    </source>
</evidence>
<dbReference type="Pfam" id="PF00072">
    <property type="entry name" value="Response_reg"/>
    <property type="match status" value="1"/>
</dbReference>
<evidence type="ECO:0000259" key="7">
    <source>
        <dbReference type="PROSITE" id="PS50110"/>
    </source>
</evidence>
<dbReference type="CDD" id="cd00156">
    <property type="entry name" value="REC"/>
    <property type="match status" value="1"/>
</dbReference>
<dbReference type="SMART" id="SM00388">
    <property type="entry name" value="HisKA"/>
    <property type="match status" value="1"/>
</dbReference>
<feature type="domain" description="PAC" evidence="9">
    <location>
        <begin position="438"/>
        <end position="490"/>
    </location>
</feature>
<evidence type="ECO:0000256" key="2">
    <source>
        <dbReference type="ARBA" id="ARBA00012438"/>
    </source>
</evidence>
<dbReference type="Pfam" id="PF02518">
    <property type="entry name" value="HATPase_c"/>
    <property type="match status" value="1"/>
</dbReference>
<dbReference type="Gene3D" id="3.30.1380.20">
    <property type="entry name" value="Trafficking protein particle complex subunit 3"/>
    <property type="match status" value="1"/>
</dbReference>
<dbReference type="GO" id="GO:0000155">
    <property type="term" value="F:phosphorelay sensor kinase activity"/>
    <property type="evidence" value="ECO:0007669"/>
    <property type="project" value="InterPro"/>
</dbReference>
<evidence type="ECO:0000313" key="10">
    <source>
        <dbReference type="EMBL" id="MBC8362099.1"/>
    </source>
</evidence>
<dbReference type="PANTHER" id="PTHR43065">
    <property type="entry name" value="SENSOR HISTIDINE KINASE"/>
    <property type="match status" value="1"/>
</dbReference>
<dbReference type="InterPro" id="IPR003594">
    <property type="entry name" value="HATPase_dom"/>
</dbReference>
<dbReference type="SUPFAM" id="SSF111126">
    <property type="entry name" value="Ligand-binding domain in the NO signalling and Golgi transport"/>
    <property type="match status" value="1"/>
</dbReference>
<dbReference type="InterPro" id="IPR011006">
    <property type="entry name" value="CheY-like_superfamily"/>
</dbReference>
<dbReference type="InterPro" id="IPR035965">
    <property type="entry name" value="PAS-like_dom_sf"/>
</dbReference>
<evidence type="ECO:0000259" key="9">
    <source>
        <dbReference type="PROSITE" id="PS50113"/>
    </source>
</evidence>
<dbReference type="CDD" id="cd00082">
    <property type="entry name" value="HisKA"/>
    <property type="match status" value="1"/>
</dbReference>
<dbReference type="InterPro" id="IPR004358">
    <property type="entry name" value="Sig_transdc_His_kin-like_C"/>
</dbReference>
<dbReference type="SMART" id="SM00387">
    <property type="entry name" value="HATPase_c"/>
    <property type="match status" value="1"/>
</dbReference>
<proteinExistence type="predicted"/>
<dbReference type="PROSITE" id="PS50112">
    <property type="entry name" value="PAS"/>
    <property type="match status" value="2"/>
</dbReference>
<feature type="coiled-coil region" evidence="5">
    <location>
        <begin position="209"/>
        <end position="239"/>
    </location>
</feature>
<dbReference type="SUPFAM" id="SSF47384">
    <property type="entry name" value="Homodimeric domain of signal transducing histidine kinase"/>
    <property type="match status" value="1"/>
</dbReference>
<dbReference type="InterPro" id="IPR003661">
    <property type="entry name" value="HisK_dim/P_dom"/>
</dbReference>
<feature type="domain" description="Histidine kinase" evidence="6">
    <location>
        <begin position="503"/>
        <end position="724"/>
    </location>
</feature>
<dbReference type="EC" id="2.7.13.3" evidence="2"/>
<dbReference type="SUPFAM" id="SSF55874">
    <property type="entry name" value="ATPase domain of HSP90 chaperone/DNA topoisomerase II/histidine kinase"/>
    <property type="match status" value="1"/>
</dbReference>
<dbReference type="Pfam" id="PF13426">
    <property type="entry name" value="PAS_9"/>
    <property type="match status" value="2"/>
</dbReference>
<dbReference type="InterPro" id="IPR036890">
    <property type="entry name" value="HATPase_C_sf"/>
</dbReference>
<accession>A0A8J6NP47</accession>
<feature type="modified residue" description="4-aspartylphosphate" evidence="4">
    <location>
        <position position="794"/>
    </location>
</feature>
<comment type="caution">
    <text evidence="10">The sequence shown here is derived from an EMBL/GenBank/DDBJ whole genome shotgun (WGS) entry which is preliminary data.</text>
</comment>
<dbReference type="PROSITE" id="PS50110">
    <property type="entry name" value="RESPONSE_REGULATORY"/>
    <property type="match status" value="1"/>
</dbReference>
<dbReference type="Gene3D" id="3.30.565.10">
    <property type="entry name" value="Histidine kinase-like ATPase, C-terminal domain"/>
    <property type="match status" value="1"/>
</dbReference>
<dbReference type="PROSITE" id="PS50113">
    <property type="entry name" value="PAC"/>
    <property type="match status" value="1"/>
</dbReference>
<dbReference type="Gene3D" id="3.40.50.2300">
    <property type="match status" value="1"/>
</dbReference>
<protein>
    <recommendedName>
        <fullName evidence="2">histidine kinase</fullName>
        <ecNumber evidence="2">2.7.13.3</ecNumber>
    </recommendedName>
</protein>
<dbReference type="PROSITE" id="PS50109">
    <property type="entry name" value="HIS_KIN"/>
    <property type="match status" value="1"/>
</dbReference>
<gene>
    <name evidence="10" type="ORF">H8E23_11950</name>
</gene>
<dbReference type="InterPro" id="IPR024096">
    <property type="entry name" value="NO_sig/Golgi_transp_ligand-bd"/>
</dbReference>
<dbReference type="EMBL" id="JACNJH010000169">
    <property type="protein sequence ID" value="MBC8362099.1"/>
    <property type="molecule type" value="Genomic_DNA"/>
</dbReference>
<dbReference type="InterPro" id="IPR000014">
    <property type="entry name" value="PAS"/>
</dbReference>
<reference evidence="10 11" key="1">
    <citation type="submission" date="2020-08" db="EMBL/GenBank/DDBJ databases">
        <title>Bridging the membrane lipid divide: bacteria of the FCB group superphylum have the potential to synthesize archaeal ether lipids.</title>
        <authorList>
            <person name="Villanueva L."/>
            <person name="Von Meijenfeldt F.A.B."/>
            <person name="Westbye A.B."/>
            <person name="Yadav S."/>
            <person name="Hopmans E.C."/>
            <person name="Dutilh B.E."/>
            <person name="Sinninghe Damste J.S."/>
        </authorList>
    </citation>
    <scope>NUCLEOTIDE SEQUENCE [LARGE SCALE GENOMIC DNA]</scope>
    <source>
        <strain evidence="10">NIOZ-UU30</strain>
    </source>
</reference>
<dbReference type="PANTHER" id="PTHR43065:SF42">
    <property type="entry name" value="TWO-COMPONENT SENSOR PPRA"/>
    <property type="match status" value="1"/>
</dbReference>
<dbReference type="SMART" id="SM00091">
    <property type="entry name" value="PAS"/>
    <property type="match status" value="2"/>
</dbReference>
<dbReference type="Proteomes" id="UP000603434">
    <property type="component" value="Unassembled WGS sequence"/>
</dbReference>
<evidence type="ECO:0000256" key="4">
    <source>
        <dbReference type="PROSITE-ProRule" id="PRU00169"/>
    </source>
</evidence>
<name>A0A8J6NP47_9BACT</name>
<dbReference type="Gene3D" id="3.30.450.20">
    <property type="entry name" value="PAS domain"/>
    <property type="match status" value="2"/>
</dbReference>
<evidence type="ECO:0000313" key="11">
    <source>
        <dbReference type="Proteomes" id="UP000603434"/>
    </source>
</evidence>
<evidence type="ECO:0000259" key="6">
    <source>
        <dbReference type="PROSITE" id="PS50109"/>
    </source>
</evidence>
<evidence type="ECO:0000256" key="5">
    <source>
        <dbReference type="SAM" id="Coils"/>
    </source>
</evidence>
<dbReference type="InterPro" id="IPR036097">
    <property type="entry name" value="HisK_dim/P_sf"/>
</dbReference>
<keyword evidence="5" id="KW-0175">Coiled coil</keyword>
<feature type="domain" description="Response regulatory" evidence="7">
    <location>
        <begin position="743"/>
        <end position="859"/>
    </location>
</feature>
<dbReference type="InterPro" id="IPR001789">
    <property type="entry name" value="Sig_transdc_resp-reg_receiver"/>
</dbReference>
<dbReference type="NCBIfam" id="TIGR00229">
    <property type="entry name" value="sensory_box"/>
    <property type="match status" value="2"/>
</dbReference>
<dbReference type="InterPro" id="IPR005467">
    <property type="entry name" value="His_kinase_dom"/>
</dbReference>
<feature type="domain" description="PAS" evidence="8">
    <location>
        <begin position="229"/>
        <end position="275"/>
    </location>
</feature>
<organism evidence="10 11">
    <name type="scientific">Candidatus Desulfatibia profunda</name>
    <dbReference type="NCBI Taxonomy" id="2841695"/>
    <lineage>
        <taxon>Bacteria</taxon>
        <taxon>Pseudomonadati</taxon>
        <taxon>Thermodesulfobacteriota</taxon>
        <taxon>Desulfobacteria</taxon>
        <taxon>Desulfobacterales</taxon>
        <taxon>Desulfobacterales incertae sedis</taxon>
        <taxon>Candidatus Desulfatibia</taxon>
    </lineage>
</organism>
<dbReference type="SUPFAM" id="SSF52172">
    <property type="entry name" value="CheY-like"/>
    <property type="match status" value="1"/>
</dbReference>
<feature type="domain" description="PAS" evidence="8">
    <location>
        <begin position="366"/>
        <end position="435"/>
    </location>
</feature>
<sequence length="862" mass="96994">MAPNPTHEKPEQTDKIKVSGINIEWRPRHGTCTFENLPAAMLWIDTTLAGLMSGVQAMVGTDRFGLALQAEGRNSVEADWQVISRFSSFRDGFIAIANIAAVAGWGNWRLVSFDDQKKECRFQVKESWEGRYQKSLGVCWGSGMLAGKLAGYCSKLFNTNCWADQTAYIAKGDKYDEFTVGPSERSIEKEIENLLATDEATRADMAVALQTLRKEAEERRRTEEALRESEERYRSLFKNNHSVMLLIDPKNADIVDANPAAVCFYGWSHQELTGKKITDINTLTRKQVFQEMERAQTEQRRHFLFCHRLASGEIRDVEVYSGPIKVHGKKLLYSIVHDITSRKQAETALRESENRFRMLYKESKQREQLYESLLKSTPDAVTIYNLKGETIYINPAFTRIFGFTMEDVLGKRIPFVPESEMKRTLAGIEQVLDGIPVYGFETRRLTKDGRILDITLSSACYHDHEGNAGGIVVMLRDVTEAKKTEKQLQQAQRMEAIGTLAGGIAHDFNNLLMGIQGRTSLMLMDTEFSHPFFEHLKGIEDYIKSAADLTRQLLAFARSGKYEVKPTDLNELVHKSAELFGRTKKEISIHKKYRKGIWSVEVDQSQIEQVMLNLYVNAWQSMPGGGELYLETANVVLDDSIVKPYDLAPGNYVKISVADTGVGMDKATLERIFDPFFTTKEMGRGTGLGLASAYGIIKNHGGIINAYSEKGQGAVFSIYLPASEKKVVKEKELPQEILKGDETILLVDDEKIIIDVAKELLKRIGYKVLIAKSGKAAVELYEANTAEIDMVILDMIMPEMGGGETYDRLKKINPDVKVLLSSGYSIDGQATEILKRGCSGFIQKPFRMKDLSHKLREILDSS</sequence>
<keyword evidence="3 4" id="KW-0597">Phosphoprotein</keyword>
<dbReference type="SMART" id="SM00448">
    <property type="entry name" value="REC"/>
    <property type="match status" value="1"/>
</dbReference>